<evidence type="ECO:0000259" key="5">
    <source>
        <dbReference type="Pfam" id="PF02384"/>
    </source>
</evidence>
<dbReference type="PANTHER" id="PTHR33841:SF5">
    <property type="entry name" value="DNA METHYLASE (MODIFICATION METHYLASE) (METHYLTRANSFERASE)-RELATED"/>
    <property type="match status" value="1"/>
</dbReference>
<accession>A0A4Q7ZEQ6</accession>
<protein>
    <submittedName>
        <fullName evidence="6">N-6 DNA methylase</fullName>
    </submittedName>
</protein>
<dbReference type="EMBL" id="SHKY01000001">
    <property type="protein sequence ID" value="RZU48741.1"/>
    <property type="molecule type" value="Genomic_DNA"/>
</dbReference>
<dbReference type="InterPro" id="IPR003356">
    <property type="entry name" value="DNA_methylase_A-5"/>
</dbReference>
<sequence>MPGKITDERTLAGWLSAPTHSRASLASSTGKTPLILFADVEEHVLDVETGTTKRCDLTLRGDRGPLASAEMKRPEVTQANNPALLHDSWKKAIARGLPYFLTCNFAQVLAWETARGPISAKPVMSYTLAQGFKHSSSAASYRSEMLDNWQKFLDDFEPLLAARLAPKRASRSSLPPQAIELKEAIVNVAEEAAVRISAAASDDVYREIVLETFRAQFGVEISLDPMGNQHVLRDESVQVATICSFVVATRLMLYQALADSGARANPLKLDELDVNRATADPQRIHQELGALYEHAHRRTGDYEVQFATTQIDEILFVDAQTETDVGSRWGGLIDVIKRADWTGPAAYVPGLYESLLDDEHRHVMGVHYTPDRVAEVVAAYAVRDAADTVMDPACGAGTFASMCYERKRSLGSTHEESLGEVYASELAEFAASLAGLSLALADPNASSAYPRVFRQDFFKTYPGEESDLELPGEGKVPYPSLLDAMVGNPPYIRFENRSPHERNEVIRFLQKHFSKMQLPYPDFTGKADLWAFFVAGAHMYLRPGGRLGFVLSWNLLASDYGDAVLSFLGRYFLVDAIIDSRVERWFAAKQNTLLLLARKAEVPVQPNTSSPNPNIPPSHKVKFVRLKQPLDALLDAGQPRGKRAEDLIDELLSVEGDVGEDLRWDIRVFNQIDIVRRTVGSESGA</sequence>
<evidence type="ECO:0000313" key="7">
    <source>
        <dbReference type="Proteomes" id="UP000292564"/>
    </source>
</evidence>
<dbReference type="RefSeq" id="WP_165449366.1">
    <property type="nucleotide sequence ID" value="NZ_SHKY01000001.1"/>
</dbReference>
<keyword evidence="7" id="KW-1185">Reference proteome</keyword>
<dbReference type="GO" id="GO:0009307">
    <property type="term" value="P:DNA restriction-modification system"/>
    <property type="evidence" value="ECO:0007669"/>
    <property type="project" value="UniProtKB-KW"/>
</dbReference>
<reference evidence="6 7" key="1">
    <citation type="submission" date="2019-02" db="EMBL/GenBank/DDBJ databases">
        <title>Sequencing the genomes of 1000 actinobacteria strains.</title>
        <authorList>
            <person name="Klenk H.-P."/>
        </authorList>
    </citation>
    <scope>NUCLEOTIDE SEQUENCE [LARGE SCALE GENOMIC DNA]</scope>
    <source>
        <strain evidence="6 7">DSM 45162</strain>
    </source>
</reference>
<keyword evidence="3" id="KW-0949">S-adenosyl-L-methionine</keyword>
<dbReference type="AlphaFoldDB" id="A0A4Q7ZEQ6"/>
<dbReference type="PROSITE" id="PS00092">
    <property type="entry name" value="N6_MTASE"/>
    <property type="match status" value="1"/>
</dbReference>
<dbReference type="GO" id="GO:0008170">
    <property type="term" value="F:N-methyltransferase activity"/>
    <property type="evidence" value="ECO:0007669"/>
    <property type="project" value="InterPro"/>
</dbReference>
<evidence type="ECO:0000256" key="3">
    <source>
        <dbReference type="ARBA" id="ARBA00022691"/>
    </source>
</evidence>
<dbReference type="InterPro" id="IPR029063">
    <property type="entry name" value="SAM-dependent_MTases_sf"/>
</dbReference>
<dbReference type="Pfam" id="PF02384">
    <property type="entry name" value="N6_Mtase"/>
    <property type="match status" value="1"/>
</dbReference>
<dbReference type="GO" id="GO:0003677">
    <property type="term" value="F:DNA binding"/>
    <property type="evidence" value="ECO:0007669"/>
    <property type="project" value="InterPro"/>
</dbReference>
<dbReference type="InterPro" id="IPR002052">
    <property type="entry name" value="DNA_methylase_N6_adenine_CS"/>
</dbReference>
<evidence type="ECO:0000256" key="2">
    <source>
        <dbReference type="ARBA" id="ARBA00022679"/>
    </source>
</evidence>
<evidence type="ECO:0000256" key="4">
    <source>
        <dbReference type="ARBA" id="ARBA00022747"/>
    </source>
</evidence>
<dbReference type="SUPFAM" id="SSF53335">
    <property type="entry name" value="S-adenosyl-L-methionine-dependent methyltransferases"/>
    <property type="match status" value="1"/>
</dbReference>
<keyword evidence="2" id="KW-0808">Transferase</keyword>
<comment type="caution">
    <text evidence="6">The sequence shown here is derived from an EMBL/GenBank/DDBJ whole genome shotgun (WGS) entry which is preliminary data.</text>
</comment>
<keyword evidence="1 6" id="KW-0489">Methyltransferase</keyword>
<keyword evidence="4" id="KW-0680">Restriction system</keyword>
<dbReference type="Gene3D" id="3.40.50.150">
    <property type="entry name" value="Vaccinia Virus protein VP39"/>
    <property type="match status" value="1"/>
</dbReference>
<feature type="domain" description="DNA methylase adenine-specific" evidence="5">
    <location>
        <begin position="352"/>
        <end position="558"/>
    </location>
</feature>
<proteinExistence type="predicted"/>
<organism evidence="6 7">
    <name type="scientific">Krasilnikovia cinnamomea</name>
    <dbReference type="NCBI Taxonomy" id="349313"/>
    <lineage>
        <taxon>Bacteria</taxon>
        <taxon>Bacillati</taxon>
        <taxon>Actinomycetota</taxon>
        <taxon>Actinomycetes</taxon>
        <taxon>Micromonosporales</taxon>
        <taxon>Micromonosporaceae</taxon>
        <taxon>Krasilnikovia</taxon>
    </lineage>
</organism>
<dbReference type="PANTHER" id="PTHR33841">
    <property type="entry name" value="DNA METHYLTRANSFERASE YEEA-RELATED"/>
    <property type="match status" value="1"/>
</dbReference>
<evidence type="ECO:0000313" key="6">
    <source>
        <dbReference type="EMBL" id="RZU48741.1"/>
    </source>
</evidence>
<gene>
    <name evidence="6" type="ORF">EV385_0464</name>
</gene>
<dbReference type="Proteomes" id="UP000292564">
    <property type="component" value="Unassembled WGS sequence"/>
</dbReference>
<dbReference type="PRINTS" id="PR00507">
    <property type="entry name" value="N12N6MTFRASE"/>
</dbReference>
<evidence type="ECO:0000256" key="1">
    <source>
        <dbReference type="ARBA" id="ARBA00022603"/>
    </source>
</evidence>
<name>A0A4Q7ZEQ6_9ACTN</name>
<dbReference type="InterPro" id="IPR050953">
    <property type="entry name" value="N4_N6_ade-DNA_methylase"/>
</dbReference>
<dbReference type="GO" id="GO:0032259">
    <property type="term" value="P:methylation"/>
    <property type="evidence" value="ECO:0007669"/>
    <property type="project" value="UniProtKB-KW"/>
</dbReference>
<dbReference type="GO" id="GO:0009007">
    <property type="term" value="F:site-specific DNA-methyltransferase (adenine-specific) activity"/>
    <property type="evidence" value="ECO:0007669"/>
    <property type="project" value="UniProtKB-EC"/>
</dbReference>